<accession>A0ABV1EU24</accession>
<gene>
    <name evidence="1" type="ORF">WMO45_11405</name>
</gene>
<dbReference type="GO" id="GO:0016740">
    <property type="term" value="F:transferase activity"/>
    <property type="evidence" value="ECO:0007669"/>
    <property type="project" value="UniProtKB-KW"/>
</dbReference>
<dbReference type="SUPFAM" id="SSF48452">
    <property type="entry name" value="TPR-like"/>
    <property type="match status" value="1"/>
</dbReference>
<protein>
    <submittedName>
        <fullName evidence="1">Glycosyl transferase family 2</fullName>
    </submittedName>
</protein>
<dbReference type="SUPFAM" id="SSF53448">
    <property type="entry name" value="Nucleotide-diphospho-sugar transferases"/>
    <property type="match status" value="1"/>
</dbReference>
<dbReference type="SMART" id="SM00028">
    <property type="entry name" value="TPR"/>
    <property type="match status" value="4"/>
</dbReference>
<keyword evidence="2" id="KW-1185">Reference proteome</keyword>
<dbReference type="InterPro" id="IPR019734">
    <property type="entry name" value="TPR_rpt"/>
</dbReference>
<proteinExistence type="predicted"/>
<comment type="caution">
    <text evidence="1">The sequence shown here is derived from an EMBL/GenBank/DDBJ whole genome shotgun (WGS) entry which is preliminary data.</text>
</comment>
<dbReference type="InterPro" id="IPR029044">
    <property type="entry name" value="Nucleotide-diphossugar_trans"/>
</dbReference>
<dbReference type="Proteomes" id="UP001440599">
    <property type="component" value="Unassembled WGS sequence"/>
</dbReference>
<keyword evidence="1" id="KW-0808">Transferase</keyword>
<reference evidence="1 2" key="1">
    <citation type="submission" date="2024-03" db="EMBL/GenBank/DDBJ databases">
        <title>Human intestinal bacterial collection.</title>
        <authorList>
            <person name="Pauvert C."/>
            <person name="Hitch T.C.A."/>
            <person name="Clavel T."/>
        </authorList>
    </citation>
    <scope>NUCLEOTIDE SEQUENCE [LARGE SCALE GENOMIC DNA]</scope>
    <source>
        <strain evidence="1 2">CLA-AP-H34</strain>
    </source>
</reference>
<evidence type="ECO:0000313" key="2">
    <source>
        <dbReference type="Proteomes" id="UP001440599"/>
    </source>
</evidence>
<evidence type="ECO:0000313" key="1">
    <source>
        <dbReference type="EMBL" id="MEQ2457131.1"/>
    </source>
</evidence>
<dbReference type="Gene3D" id="3.90.550.10">
    <property type="entry name" value="Spore Coat Polysaccharide Biosynthesis Protein SpsA, Chain A"/>
    <property type="match status" value="1"/>
</dbReference>
<name>A0ABV1EU24_9FIRM</name>
<dbReference type="InterPro" id="IPR011990">
    <property type="entry name" value="TPR-like_helical_dom_sf"/>
</dbReference>
<organism evidence="1 2">
    <name type="scientific">Flavonifractor hominis</name>
    <dbReference type="NCBI Taxonomy" id="3133178"/>
    <lineage>
        <taxon>Bacteria</taxon>
        <taxon>Bacillati</taxon>
        <taxon>Bacillota</taxon>
        <taxon>Clostridia</taxon>
        <taxon>Eubacteriales</taxon>
        <taxon>Oscillospiraceae</taxon>
        <taxon>Flavonifractor</taxon>
    </lineage>
</organism>
<dbReference type="RefSeq" id="WP_349140899.1">
    <property type="nucleotide sequence ID" value="NZ_JBBMFT010000008.1"/>
</dbReference>
<dbReference type="EMBL" id="JBBMFT010000008">
    <property type="protein sequence ID" value="MEQ2457131.1"/>
    <property type="molecule type" value="Genomic_DNA"/>
</dbReference>
<dbReference type="Gene3D" id="1.25.40.10">
    <property type="entry name" value="Tetratricopeptide repeat domain"/>
    <property type="match status" value="1"/>
</dbReference>
<sequence length="361" mass="41473">MIIYVYAICKNESAHVATWMASMREADGVYVLDTGSEDDTAERLTAAGAIVTRESVSPWRFDAARNRSLDLVPEDADLCVCTDLDECFHPGWRAALERAWRPGITRMRYRYTWSFRPDGSEGTVFWSDKVHTRHGYRWHAPVHEFLQRLPGWGPEYLVDAEGVQLDHHPDPSKSRGQYLPLLEQWAAEAPEDSRAMHYLGREYLYYGRWTDCIDTLERHLALPSSIWVEERCASMRYLARAWQGLGDSEAALRWFWRAIGEAPHLREPYVELAQLLYQREEWDGVVYLTRRALSISRPPRSYLCEETAWGSLPWDLLCLGLFHTGRTAEALDAAEHALALSPNDPRLTDNVALLRTMAASQ</sequence>